<reference evidence="10" key="2">
    <citation type="journal article" date="2020" name="BMC">
        <title>Leishmania infection induces a limited differential gene expression in the sand fly midgut.</title>
        <authorList>
            <person name="Coutinho-Abreu I.V."/>
            <person name="Serafim T.D."/>
            <person name="Meneses C."/>
            <person name="Kamhawi S."/>
            <person name="Oliveira F."/>
            <person name="Valenzuela J.G."/>
        </authorList>
    </citation>
    <scope>NUCLEOTIDE SEQUENCE</scope>
    <source>
        <strain evidence="10">Jacobina</strain>
        <tissue evidence="10">Midgut</tissue>
    </source>
</reference>
<dbReference type="EMBL" id="AJWK01025196">
    <property type="status" value="NOT_ANNOTATED_CDS"/>
    <property type="molecule type" value="Genomic_DNA"/>
</dbReference>
<sequence length="943" mass="109595">MNLSDYTMMDDSFVLSRKGLIRKKESGPFEESFSTNTDGNASVSLANTEIRKLLEEDRMKQMKGVKQYIGRIFDGLDGEKAESVAGSTRMRSEQLYTQFLEVLHGRTNDAELFETIQDLIQTCTDTLDEMQTQSRRVYDRSGVSEDIQGLQMERNVWRLIYSLYRDRVIVQKEAMDCDDIPLGGSEKTIVEHLYASNSNLREYQLIVDWLELCSLEQTSVKKTIVEHLYASNSNLREYQLIVDWLELCSLEQTSVKNTNSTAFRSTRETVESLDPDAPVRERKPLHDFDVEDQQRLMRDNTNSTAFRSTRETVESLDPDAPVRERKPLHDFDVEDQQRLMRDVFLKIRQGRIEEAQSLCEHCGQPWQAAILEGWRLHHDPNYENTNSTAFRSTRETVESLDPDAPVRERKPLHDFDVEDQQRLMRDVFLKIRQGRIEEAQSLCEHCGQPWQAAILEGWRLHHDPNYEVLGGATEKAQIEGNPRRDAWKKFAWKMADSRLGDEYTRAIVGVLSGHLDSLMMLPDQSWMDLIWAYLKVQIDIRVESEIRDCSLKSYIAMPDGYWKGKVSLEQIFENISAHRSERIRREADDYMNTVVKYIILDNVADLMGNINEWLAREKLNGQTLRFLAHLVLFMRQIGRSHREDVADRVVKAYVEWLFTTKDPRLVAFYTATLPSDMQIMLFSKFLRQIADSEERQRCAEEAMKAGLDVGAIATITVRHILQEEDENTKISALEWLTFYPQHRAELLWQGNTLIRSLIAARKVEAVREAIEVIPGDSLEVLVQQFGTREDIPWREECAMKEYLCHKTYLAAIDGFNAWTHLFHKTRDLLYNILLFPDHGWLVDPECLDSVEISDKRDWELRAVQMDALRRLCIPEIVLLLHKVLHLSGEYRECIRLVDELASEQHQLYQLFPQHKLAEVLTKVAESSLALMNDKCDSWGFSTM</sequence>
<keyword evidence="6 9" id="KW-0906">Nuclear pore complex</keyword>
<dbReference type="GO" id="GO:0031965">
    <property type="term" value="C:nuclear membrane"/>
    <property type="evidence" value="ECO:0007669"/>
    <property type="project" value="UniProtKB-SubCell"/>
</dbReference>
<dbReference type="EMBL" id="AJWK01025197">
    <property type="status" value="NOT_ANNOTATED_CDS"/>
    <property type="molecule type" value="Genomic_DNA"/>
</dbReference>
<dbReference type="EMBL" id="AJWK01025194">
    <property type="status" value="NOT_ANNOTATED_CDS"/>
    <property type="molecule type" value="Genomic_DNA"/>
</dbReference>
<keyword evidence="4" id="KW-0653">Protein transport</keyword>
<evidence type="ECO:0000256" key="3">
    <source>
        <dbReference type="ARBA" id="ARBA00022816"/>
    </source>
</evidence>
<evidence type="ECO:0000256" key="8">
    <source>
        <dbReference type="ARBA" id="ARBA00023242"/>
    </source>
</evidence>
<evidence type="ECO:0000256" key="6">
    <source>
        <dbReference type="ARBA" id="ARBA00023132"/>
    </source>
</evidence>
<dbReference type="EMBL" id="AJWK01025195">
    <property type="status" value="NOT_ANNOTATED_CDS"/>
    <property type="molecule type" value="Genomic_DNA"/>
</dbReference>
<evidence type="ECO:0000256" key="2">
    <source>
        <dbReference type="ARBA" id="ARBA00022448"/>
    </source>
</evidence>
<comment type="similarity">
    <text evidence="1 9">Belongs to the nucleoporin Nup84/Nup107 family.</text>
</comment>
<keyword evidence="7 9" id="KW-0472">Membrane</keyword>
<keyword evidence="8 9" id="KW-0539">Nucleus</keyword>
<dbReference type="Gene3D" id="1.20.190.50">
    <property type="match status" value="2"/>
</dbReference>
<dbReference type="PANTHER" id="PTHR13003:SF2">
    <property type="entry name" value="NUCLEAR PORE COMPLEX PROTEIN NUP107"/>
    <property type="match status" value="1"/>
</dbReference>
<comment type="function">
    <text evidence="9">Functions as a component of the nuclear pore complex (NPC).</text>
</comment>
<dbReference type="EMBL" id="AJWK01025193">
    <property type="status" value="NOT_ANNOTATED_CDS"/>
    <property type="molecule type" value="Genomic_DNA"/>
</dbReference>
<evidence type="ECO:0000313" key="10">
    <source>
        <dbReference type="EMBL" id="MBC1174878.1"/>
    </source>
</evidence>
<evidence type="ECO:0000256" key="7">
    <source>
        <dbReference type="ARBA" id="ARBA00023136"/>
    </source>
</evidence>
<dbReference type="PANTHER" id="PTHR13003">
    <property type="entry name" value="NUP107-RELATED"/>
    <property type="match status" value="1"/>
</dbReference>
<dbReference type="Gene3D" id="1.10.3450.20">
    <property type="match status" value="2"/>
</dbReference>
<dbReference type="EMBL" id="AJWK01025199">
    <property type="status" value="NOT_ANNOTATED_CDS"/>
    <property type="molecule type" value="Genomic_DNA"/>
</dbReference>
<dbReference type="EMBL" id="GITU01006175">
    <property type="protein sequence ID" value="MBC1174878.1"/>
    <property type="molecule type" value="Transcribed_RNA"/>
</dbReference>
<comment type="subcellular location">
    <subcellularLocation>
        <location evidence="9">Nucleus</location>
        <location evidence="9">Nuclear pore complex</location>
    </subcellularLocation>
    <subcellularLocation>
        <location evidence="9">Nucleus membrane</location>
    </subcellularLocation>
</comment>
<protein>
    <recommendedName>
        <fullName evidence="9">Nuclear pore complex protein</fullName>
    </recommendedName>
</protein>
<comment type="subunit">
    <text evidence="9">Part of the nuclear pore complex (NPC).</text>
</comment>
<name>A0A1B0CRS0_LUTLO</name>
<evidence type="ECO:0000313" key="11">
    <source>
        <dbReference type="EnsemblMetazoa" id="LLOJ007568-PA"/>
    </source>
</evidence>
<evidence type="ECO:0000256" key="5">
    <source>
        <dbReference type="ARBA" id="ARBA00023010"/>
    </source>
</evidence>
<keyword evidence="2 9" id="KW-0813">Transport</keyword>
<keyword evidence="5 9" id="KW-0811">Translocation</keyword>
<evidence type="ECO:0000256" key="1">
    <source>
        <dbReference type="ARBA" id="ARBA00009510"/>
    </source>
</evidence>
<dbReference type="AlphaFoldDB" id="A0A1B0CRS0"/>
<dbReference type="VEuPathDB" id="VectorBase:LLOJ007568"/>
<dbReference type="FunFam" id="1.10.3450.20:FF:000001">
    <property type="entry name" value="Nuclear pore complex protein"/>
    <property type="match status" value="1"/>
</dbReference>
<evidence type="ECO:0000313" key="12">
    <source>
        <dbReference type="Proteomes" id="UP000092461"/>
    </source>
</evidence>
<dbReference type="GO" id="GO:0006406">
    <property type="term" value="P:mRNA export from nucleus"/>
    <property type="evidence" value="ECO:0007669"/>
    <property type="project" value="TreeGrafter"/>
</dbReference>
<evidence type="ECO:0000256" key="4">
    <source>
        <dbReference type="ARBA" id="ARBA00022927"/>
    </source>
</evidence>
<accession>A0A1B0CRS0</accession>
<keyword evidence="12" id="KW-1185">Reference proteome</keyword>
<reference evidence="12" key="1">
    <citation type="submission" date="2012-05" db="EMBL/GenBank/DDBJ databases">
        <title>Whole Genome Assembly of Lutzomyia longipalpis.</title>
        <authorList>
            <person name="Richards S."/>
            <person name="Qu C."/>
            <person name="Dillon R."/>
            <person name="Worley K."/>
            <person name="Scherer S."/>
            <person name="Batterton M."/>
            <person name="Taylor A."/>
            <person name="Hawes A."/>
            <person name="Hernandez B."/>
            <person name="Kovar C."/>
            <person name="Mandapat C."/>
            <person name="Pham C."/>
            <person name="Qu C."/>
            <person name="Jing C."/>
            <person name="Bess C."/>
            <person name="Bandaranaike D."/>
            <person name="Ngo D."/>
            <person name="Ongeri F."/>
            <person name="Arias F."/>
            <person name="Lara F."/>
            <person name="Weissenberger G."/>
            <person name="Kamau G."/>
            <person name="Han H."/>
            <person name="Shen H."/>
            <person name="Dinh H."/>
            <person name="Khalil I."/>
            <person name="Jones J."/>
            <person name="Shafer J."/>
            <person name="Jayaseelan J."/>
            <person name="Quiroz J."/>
            <person name="Blankenburg K."/>
            <person name="Nguyen L."/>
            <person name="Jackson L."/>
            <person name="Francisco L."/>
            <person name="Tang L.-Y."/>
            <person name="Pu L.-L."/>
            <person name="Perales L."/>
            <person name="Lorensuhewa L."/>
            <person name="Munidasa M."/>
            <person name="Coyle M."/>
            <person name="Taylor M."/>
            <person name="Puazo M."/>
            <person name="Firestine M."/>
            <person name="Scheel M."/>
            <person name="Javaid M."/>
            <person name="Wang M."/>
            <person name="Li M."/>
            <person name="Tabassum N."/>
            <person name="Saada N."/>
            <person name="Osuji N."/>
            <person name="Aqrawi P."/>
            <person name="Fu Q."/>
            <person name="Thornton R."/>
            <person name="Raj R."/>
            <person name="Goodspeed R."/>
            <person name="Mata R."/>
            <person name="Najjar R."/>
            <person name="Gubbala S."/>
            <person name="Lee S."/>
            <person name="Denson S."/>
            <person name="Patil S."/>
            <person name="Macmil S."/>
            <person name="Qi S."/>
            <person name="Matskevitch T."/>
            <person name="Palculict T."/>
            <person name="Mathew T."/>
            <person name="Vee V."/>
            <person name="Velamala V."/>
            <person name="Korchina V."/>
            <person name="Cai W."/>
            <person name="Liu W."/>
            <person name="Dai W."/>
            <person name="Zou X."/>
            <person name="Zhu Y."/>
            <person name="Zhang Y."/>
            <person name="Wu Y.-Q."/>
            <person name="Xin Y."/>
            <person name="Nazarath L."/>
            <person name="Kovar C."/>
            <person name="Han Y."/>
            <person name="Muzny D."/>
            <person name="Gibbs R."/>
        </authorList>
    </citation>
    <scope>NUCLEOTIDE SEQUENCE [LARGE SCALE GENOMIC DNA]</scope>
    <source>
        <strain evidence="12">Jacobina</strain>
    </source>
</reference>
<dbReference type="EnsemblMetazoa" id="LLOJ007568-RA">
    <property type="protein sequence ID" value="LLOJ007568-PA"/>
    <property type="gene ID" value="LLOJ007568"/>
</dbReference>
<dbReference type="GO" id="GO:0006606">
    <property type="term" value="P:protein import into nucleus"/>
    <property type="evidence" value="ECO:0007669"/>
    <property type="project" value="TreeGrafter"/>
</dbReference>
<dbReference type="GO" id="GO:0031080">
    <property type="term" value="C:nuclear pore outer ring"/>
    <property type="evidence" value="ECO:0007669"/>
    <property type="project" value="TreeGrafter"/>
</dbReference>
<evidence type="ECO:0000256" key="9">
    <source>
        <dbReference type="RuleBase" id="RU365072"/>
    </source>
</evidence>
<dbReference type="InterPro" id="IPR007252">
    <property type="entry name" value="Nup84/Nup107"/>
</dbReference>
<dbReference type="Proteomes" id="UP000092461">
    <property type="component" value="Unassembled WGS sequence"/>
</dbReference>
<keyword evidence="3" id="KW-0509">mRNA transport</keyword>
<dbReference type="VEuPathDB" id="VectorBase:LLONM1_011824"/>
<organism evidence="11 12">
    <name type="scientific">Lutzomyia longipalpis</name>
    <name type="common">Sand fly</name>
    <dbReference type="NCBI Taxonomy" id="7200"/>
    <lineage>
        <taxon>Eukaryota</taxon>
        <taxon>Metazoa</taxon>
        <taxon>Ecdysozoa</taxon>
        <taxon>Arthropoda</taxon>
        <taxon>Hexapoda</taxon>
        <taxon>Insecta</taxon>
        <taxon>Pterygota</taxon>
        <taxon>Neoptera</taxon>
        <taxon>Endopterygota</taxon>
        <taxon>Diptera</taxon>
        <taxon>Nematocera</taxon>
        <taxon>Psychodoidea</taxon>
        <taxon>Psychodidae</taxon>
        <taxon>Lutzomyia</taxon>
        <taxon>Lutzomyia</taxon>
    </lineage>
</organism>
<dbReference type="EMBL" id="AJWK01025198">
    <property type="status" value="NOT_ANNOTATED_CDS"/>
    <property type="molecule type" value="Genomic_DNA"/>
</dbReference>
<reference evidence="11" key="3">
    <citation type="submission" date="2020-05" db="UniProtKB">
        <authorList>
            <consortium name="EnsemblMetazoa"/>
        </authorList>
    </citation>
    <scope>IDENTIFICATION</scope>
    <source>
        <strain evidence="11">Jacobina</strain>
    </source>
</reference>
<dbReference type="GO" id="GO:0017056">
    <property type="term" value="F:structural constituent of nuclear pore"/>
    <property type="evidence" value="ECO:0007669"/>
    <property type="project" value="UniProtKB-UniRule"/>
</dbReference>
<dbReference type="Pfam" id="PF04121">
    <property type="entry name" value="Nup84_Nup100"/>
    <property type="match status" value="4"/>
</dbReference>
<proteinExistence type="inferred from homology"/>
<dbReference type="GO" id="GO:0000973">
    <property type="term" value="P:post-transcriptional tethering of RNA polymerase II gene DNA at nuclear periphery"/>
    <property type="evidence" value="ECO:0007669"/>
    <property type="project" value="TreeGrafter"/>
</dbReference>